<dbReference type="AlphaFoldDB" id="A0A239PIM5"/>
<evidence type="ECO:0000313" key="4">
    <source>
        <dbReference type="EMBL" id="SNT67662.1"/>
    </source>
</evidence>
<dbReference type="InterPro" id="IPR027417">
    <property type="entry name" value="P-loop_NTPase"/>
</dbReference>
<accession>A0A239PIM5</accession>
<dbReference type="Proteomes" id="UP000198346">
    <property type="component" value="Unassembled WGS sequence"/>
</dbReference>
<dbReference type="Gene3D" id="3.40.50.2300">
    <property type="match status" value="1"/>
</dbReference>
<dbReference type="EMBL" id="FZQA01000001">
    <property type="protein sequence ID" value="SNT67662.1"/>
    <property type="molecule type" value="Genomic_DNA"/>
</dbReference>
<gene>
    <name evidence="4" type="ORF">SAMN06297382_0154</name>
</gene>
<proteinExistence type="predicted"/>
<dbReference type="InterPro" id="IPR050625">
    <property type="entry name" value="ParA/MinD_ATPase"/>
</dbReference>
<feature type="compositionally biased region" description="Low complexity" evidence="3">
    <location>
        <begin position="19"/>
        <end position="36"/>
    </location>
</feature>
<dbReference type="OrthoDB" id="9783172at2"/>
<dbReference type="SUPFAM" id="SSF52172">
    <property type="entry name" value="CheY-like"/>
    <property type="match status" value="1"/>
</dbReference>
<dbReference type="GO" id="GO:0005829">
    <property type="term" value="C:cytosol"/>
    <property type="evidence" value="ECO:0007669"/>
    <property type="project" value="TreeGrafter"/>
</dbReference>
<keyword evidence="5" id="KW-1185">Reference proteome</keyword>
<dbReference type="GO" id="GO:0009898">
    <property type="term" value="C:cytoplasmic side of plasma membrane"/>
    <property type="evidence" value="ECO:0007669"/>
    <property type="project" value="TreeGrafter"/>
</dbReference>
<dbReference type="PANTHER" id="PTHR43384:SF6">
    <property type="entry name" value="SEPTUM SITE-DETERMINING PROTEIN MIND HOMOLOG, CHLOROPLASTIC"/>
    <property type="match status" value="1"/>
</dbReference>
<evidence type="ECO:0000313" key="5">
    <source>
        <dbReference type="Proteomes" id="UP000198346"/>
    </source>
</evidence>
<reference evidence="4 5" key="1">
    <citation type="submission" date="2017-07" db="EMBL/GenBank/DDBJ databases">
        <authorList>
            <person name="Sun Z.S."/>
            <person name="Albrecht U."/>
            <person name="Echele G."/>
            <person name="Lee C.C."/>
        </authorList>
    </citation>
    <scope>NUCLEOTIDE SEQUENCE [LARGE SCALE GENOMIC DNA]</scope>
    <source>
        <strain evidence="4 5">CGMCC 1.12710</strain>
    </source>
</reference>
<name>A0A239PIM5_9PROT</name>
<keyword evidence="1" id="KW-0547">Nucleotide-binding</keyword>
<dbReference type="SUPFAM" id="SSF52540">
    <property type="entry name" value="P-loop containing nucleoside triphosphate hydrolases"/>
    <property type="match status" value="1"/>
</dbReference>
<evidence type="ECO:0000256" key="1">
    <source>
        <dbReference type="ARBA" id="ARBA00022741"/>
    </source>
</evidence>
<organism evidence="4 5">
    <name type="scientific">Amphiplicatus metriothermophilus</name>
    <dbReference type="NCBI Taxonomy" id="1519374"/>
    <lineage>
        <taxon>Bacteria</taxon>
        <taxon>Pseudomonadati</taxon>
        <taxon>Pseudomonadota</taxon>
        <taxon>Alphaproteobacteria</taxon>
        <taxon>Parvularculales</taxon>
        <taxon>Parvularculaceae</taxon>
        <taxon>Amphiplicatus</taxon>
    </lineage>
</organism>
<protein>
    <submittedName>
        <fullName evidence="4">Pilus assembly protein CpaE</fullName>
    </submittedName>
</protein>
<evidence type="ECO:0000256" key="3">
    <source>
        <dbReference type="SAM" id="MobiDB-lite"/>
    </source>
</evidence>
<dbReference type="InterPro" id="IPR011006">
    <property type="entry name" value="CheY-like_superfamily"/>
</dbReference>
<dbReference type="GO" id="GO:0051782">
    <property type="term" value="P:negative regulation of cell division"/>
    <property type="evidence" value="ECO:0007669"/>
    <property type="project" value="TreeGrafter"/>
</dbReference>
<dbReference type="PANTHER" id="PTHR43384">
    <property type="entry name" value="SEPTUM SITE-DETERMINING PROTEIN MIND HOMOLOG, CHLOROPLASTIC-RELATED"/>
    <property type="match status" value="1"/>
</dbReference>
<dbReference type="GO" id="GO:0016887">
    <property type="term" value="F:ATP hydrolysis activity"/>
    <property type="evidence" value="ECO:0007669"/>
    <property type="project" value="TreeGrafter"/>
</dbReference>
<feature type="region of interest" description="Disordered" evidence="3">
    <location>
        <begin position="1"/>
        <end position="51"/>
    </location>
</feature>
<dbReference type="RefSeq" id="WP_089410686.1">
    <property type="nucleotide sequence ID" value="NZ_FZQA01000001.1"/>
</dbReference>
<feature type="compositionally biased region" description="Acidic residues" evidence="3">
    <location>
        <begin position="37"/>
        <end position="51"/>
    </location>
</feature>
<sequence length="550" mass="59096">MTKAVEKAFEYEDDEEGAAKAAARLGPDGGPAAAPAEAEDALDELEDFESEDAWLDEELSDEELAALGEEDFEGEEIFEEDLSLLEDEDLGDAEALEAEAPAEDADAAEADVTAGAPRATAGMLTAAPLAASDEPAPSVEFDAGPAGEEDELDARPVPRISIHAFCETPQTTALLERAAVDRRLSKAHLTMHMGGIAKAVDHFQSTPTPNLIILETLDGGPALFEQLGELAQVCDPSTKVVIIGRMNDIGLYRELIRQGVSDYLVRPRSPLQIIKAIAALYIDPSAPPIGRTIAFVGARGGVGSSTLAHNVAWCSAEEHQSDTVILDLDLPFGTASLDFEQDPTSGLIEALSAPERLDDVLLDRLLQKHTDRLSLFTAPNLLDRDYDLDDQAFETVIDVVRGAAPTIVIDVPHMWTSWSKRVLQTADEIVITAAPDLASFRNTKNLVDVISAARPNDAPPTLVLNQFDPKLSSVQPEQYAEHVGLKPALVIGWEPQLFHTAATNAAPIFEVGAKTKTAQGLRDLTTRLLGRADPPGARAKFSLIGLFRKR</sequence>
<evidence type="ECO:0000256" key="2">
    <source>
        <dbReference type="ARBA" id="ARBA00022840"/>
    </source>
</evidence>
<keyword evidence="2" id="KW-0067">ATP-binding</keyword>
<dbReference type="GO" id="GO:0005524">
    <property type="term" value="F:ATP binding"/>
    <property type="evidence" value="ECO:0007669"/>
    <property type="project" value="UniProtKB-KW"/>
</dbReference>
<feature type="compositionally biased region" description="Basic and acidic residues" evidence="3">
    <location>
        <begin position="1"/>
        <end position="10"/>
    </location>
</feature>
<dbReference type="Gene3D" id="3.40.50.300">
    <property type="entry name" value="P-loop containing nucleotide triphosphate hydrolases"/>
    <property type="match status" value="1"/>
</dbReference>